<gene>
    <name evidence="2" type="ORF">ENI26_09220</name>
</gene>
<reference evidence="2" key="1">
    <citation type="journal article" date="2020" name="mSystems">
        <title>Genome- and Community-Level Interaction Insights into Carbon Utilization and Element Cycling Functions of Hydrothermarchaeota in Hydrothermal Sediment.</title>
        <authorList>
            <person name="Zhou Z."/>
            <person name="Liu Y."/>
            <person name="Xu W."/>
            <person name="Pan J."/>
            <person name="Luo Z.H."/>
            <person name="Li M."/>
        </authorList>
    </citation>
    <scope>NUCLEOTIDE SEQUENCE [LARGE SCALE GENOMIC DNA]</scope>
    <source>
        <strain evidence="2">HyVt-380</strain>
    </source>
</reference>
<sequence>MSVKLFINMLIFMIVMQSGIVAADIHTSDSKTPQEHQLVLDDSNAIQQANNASSHDAQSTGDCDFCMHCQCSHFIAIFNIDGINVAAIPDNYFNLHPRSPKPDFTVSMYRPPRS</sequence>
<keyword evidence="1" id="KW-0732">Signal</keyword>
<protein>
    <recommendedName>
        <fullName evidence="3">DUF2946 domain-containing protein</fullName>
    </recommendedName>
</protein>
<dbReference type="EMBL" id="DRHY01000196">
    <property type="protein sequence ID" value="HEC74534.1"/>
    <property type="molecule type" value="Genomic_DNA"/>
</dbReference>
<evidence type="ECO:0008006" key="3">
    <source>
        <dbReference type="Google" id="ProtNLM"/>
    </source>
</evidence>
<dbReference type="Proteomes" id="UP000886384">
    <property type="component" value="Unassembled WGS sequence"/>
</dbReference>
<proteinExistence type="predicted"/>
<feature type="chain" id="PRO_5027960660" description="DUF2946 domain-containing protein" evidence="1">
    <location>
        <begin position="24"/>
        <end position="114"/>
    </location>
</feature>
<dbReference type="AlphaFoldDB" id="A0A7C2AQ93"/>
<feature type="signal peptide" evidence="1">
    <location>
        <begin position="1"/>
        <end position="23"/>
    </location>
</feature>
<evidence type="ECO:0000256" key="1">
    <source>
        <dbReference type="SAM" id="SignalP"/>
    </source>
</evidence>
<comment type="caution">
    <text evidence="2">The sequence shown here is derived from an EMBL/GenBank/DDBJ whole genome shotgun (WGS) entry which is preliminary data.</text>
</comment>
<accession>A0A7C2AQ93</accession>
<evidence type="ECO:0000313" key="2">
    <source>
        <dbReference type="EMBL" id="HEC74534.1"/>
    </source>
</evidence>
<organism evidence="2">
    <name type="scientific">Methylophaga aminisulfidivorans</name>
    <dbReference type="NCBI Taxonomy" id="230105"/>
    <lineage>
        <taxon>Bacteria</taxon>
        <taxon>Pseudomonadati</taxon>
        <taxon>Pseudomonadota</taxon>
        <taxon>Gammaproteobacteria</taxon>
        <taxon>Thiotrichales</taxon>
        <taxon>Piscirickettsiaceae</taxon>
        <taxon>Methylophaga</taxon>
    </lineage>
</organism>
<name>A0A7C2AQ93_9GAMM</name>